<keyword evidence="2" id="KW-1185">Reference proteome</keyword>
<dbReference type="Proteomes" id="UP001374535">
    <property type="component" value="Chromosome 6"/>
</dbReference>
<dbReference type="AlphaFoldDB" id="A0AAQ3RT08"/>
<evidence type="ECO:0000313" key="2">
    <source>
        <dbReference type="Proteomes" id="UP001374535"/>
    </source>
</evidence>
<dbReference type="EMBL" id="CP144695">
    <property type="protein sequence ID" value="WVZ05447.1"/>
    <property type="molecule type" value="Genomic_DNA"/>
</dbReference>
<accession>A0AAQ3RT08</accession>
<protein>
    <submittedName>
        <fullName evidence="1">Uncharacterized protein</fullName>
    </submittedName>
</protein>
<evidence type="ECO:0000313" key="1">
    <source>
        <dbReference type="EMBL" id="WVZ05447.1"/>
    </source>
</evidence>
<proteinExistence type="predicted"/>
<gene>
    <name evidence="1" type="ORF">V8G54_018793</name>
</gene>
<organism evidence="1 2">
    <name type="scientific">Vigna mungo</name>
    <name type="common">Black gram</name>
    <name type="synonym">Phaseolus mungo</name>
    <dbReference type="NCBI Taxonomy" id="3915"/>
    <lineage>
        <taxon>Eukaryota</taxon>
        <taxon>Viridiplantae</taxon>
        <taxon>Streptophyta</taxon>
        <taxon>Embryophyta</taxon>
        <taxon>Tracheophyta</taxon>
        <taxon>Spermatophyta</taxon>
        <taxon>Magnoliopsida</taxon>
        <taxon>eudicotyledons</taxon>
        <taxon>Gunneridae</taxon>
        <taxon>Pentapetalae</taxon>
        <taxon>rosids</taxon>
        <taxon>fabids</taxon>
        <taxon>Fabales</taxon>
        <taxon>Fabaceae</taxon>
        <taxon>Papilionoideae</taxon>
        <taxon>50 kb inversion clade</taxon>
        <taxon>NPAAA clade</taxon>
        <taxon>indigoferoid/millettioid clade</taxon>
        <taxon>Phaseoleae</taxon>
        <taxon>Vigna</taxon>
    </lineage>
</organism>
<name>A0AAQ3RT08_VIGMU</name>
<reference evidence="1 2" key="1">
    <citation type="journal article" date="2023" name="Life. Sci Alliance">
        <title>Evolutionary insights into 3D genome organization and epigenetic landscape of Vigna mungo.</title>
        <authorList>
            <person name="Junaid A."/>
            <person name="Singh B."/>
            <person name="Bhatia S."/>
        </authorList>
    </citation>
    <scope>NUCLEOTIDE SEQUENCE [LARGE SCALE GENOMIC DNA]</scope>
    <source>
        <strain evidence="1">Urdbean</strain>
    </source>
</reference>
<sequence>MTRAMWGPCNGIDAGLVPLQFHHRQCGETNIQHHHLGAVHDNRGHVPRVLLVPPEPNQRSVWFRALVDYCGVLFVAEIENPNGAIGRDGSEHTNAAPRDVVNLFVVRY</sequence>